<evidence type="ECO:0000313" key="1">
    <source>
        <dbReference type="EMBL" id="HHQ80632.1"/>
    </source>
</evidence>
<sequence length="389" mass="42545">MTGELTGVASLVRVGFIVNPIAGIGGYLGLQGSDEFPLELDVKIGPAFKRAVVFLKTVEALIATSKSRERISFLTPNELMGERVFSEANANSFRVEVVEVCEPGARTISAHTVYAAERLSREAEVLFFVGGDGTACDVARGNAEDKPVVGVPGGTKMYSSVFAKNVRLAARLLVEYIEGKTTIAEAEAVLVEERALANNQFKVKEVFLVKTLESTSERVHQQTKEVYFGIEEEENKEEIAEFVLSEYLNPETLLILGPGSTTQHIAKKLGWNKPLMGIACGTMKRLYCIQCSSDELAKIVSTWSGEVRVFLSPLGRTGFILGRGTQALERALRCIEPKSIVIVATRRKMLRTQKLLVGVEDSRLAVALSGYKRVVTGYNEFATKKVEAV</sequence>
<organism evidence="1">
    <name type="scientific">Fervidicoccus fontis</name>
    <dbReference type="NCBI Taxonomy" id="683846"/>
    <lineage>
        <taxon>Archaea</taxon>
        <taxon>Thermoproteota</taxon>
        <taxon>Thermoprotei</taxon>
        <taxon>Fervidicoccales</taxon>
        <taxon>Fervidicoccaceae</taxon>
        <taxon>Fervidicoccus</taxon>
    </lineage>
</organism>
<reference evidence="1" key="1">
    <citation type="journal article" date="2020" name="mSystems">
        <title>Genome- and Community-Level Interaction Insights into Carbon Utilization and Element Cycling Functions of Hydrothermarchaeota in Hydrothermal Sediment.</title>
        <authorList>
            <person name="Zhou Z."/>
            <person name="Liu Y."/>
            <person name="Xu W."/>
            <person name="Pan J."/>
            <person name="Luo Z.H."/>
            <person name="Li M."/>
        </authorList>
    </citation>
    <scope>NUCLEOTIDE SEQUENCE [LARGE SCALE GENOMIC DNA]</scope>
    <source>
        <strain evidence="1">SpSt-1116</strain>
    </source>
</reference>
<dbReference type="Pfam" id="PF01513">
    <property type="entry name" value="NAD_kinase"/>
    <property type="match status" value="1"/>
</dbReference>
<dbReference type="GO" id="GO:0003951">
    <property type="term" value="F:NAD+ kinase activity"/>
    <property type="evidence" value="ECO:0007669"/>
    <property type="project" value="InterPro"/>
</dbReference>
<name>A0A7J3ZL59_9CREN</name>
<evidence type="ECO:0008006" key="2">
    <source>
        <dbReference type="Google" id="ProtNLM"/>
    </source>
</evidence>
<dbReference type="InterPro" id="IPR016064">
    <property type="entry name" value="NAD/diacylglycerol_kinase_sf"/>
</dbReference>
<dbReference type="PANTHER" id="PTHR40697:SF2">
    <property type="entry name" value="ATP-NAD KINASE-RELATED"/>
    <property type="match status" value="1"/>
</dbReference>
<comment type="caution">
    <text evidence="1">The sequence shown here is derived from an EMBL/GenBank/DDBJ whole genome shotgun (WGS) entry which is preliminary data.</text>
</comment>
<dbReference type="PANTHER" id="PTHR40697">
    <property type="entry name" value="ACETOIN CATABOLISM PROTEIN X"/>
    <property type="match status" value="1"/>
</dbReference>
<gene>
    <name evidence="1" type="ORF">ENM78_04180</name>
</gene>
<dbReference type="GO" id="GO:0006741">
    <property type="term" value="P:NADP+ biosynthetic process"/>
    <property type="evidence" value="ECO:0007669"/>
    <property type="project" value="InterPro"/>
</dbReference>
<dbReference type="InterPro" id="IPR017438">
    <property type="entry name" value="ATP-NAD_kinase_N"/>
</dbReference>
<accession>A0A7J3ZL59</accession>
<dbReference type="InterPro" id="IPR002504">
    <property type="entry name" value="NADK"/>
</dbReference>
<protein>
    <recommendedName>
        <fullName evidence="2">ATP-NAD kinase</fullName>
    </recommendedName>
</protein>
<dbReference type="Gene3D" id="3.40.50.10330">
    <property type="entry name" value="Probable inorganic polyphosphate/atp-NAD kinase, domain 1"/>
    <property type="match status" value="1"/>
</dbReference>
<dbReference type="AlphaFoldDB" id="A0A7J3ZL59"/>
<proteinExistence type="predicted"/>
<dbReference type="InterPro" id="IPR039065">
    <property type="entry name" value="AcoX-like"/>
</dbReference>
<dbReference type="EMBL" id="DRZC01000058">
    <property type="protein sequence ID" value="HHQ80632.1"/>
    <property type="molecule type" value="Genomic_DNA"/>
</dbReference>
<dbReference type="SUPFAM" id="SSF111331">
    <property type="entry name" value="NAD kinase/diacylglycerol kinase-like"/>
    <property type="match status" value="1"/>
</dbReference>